<dbReference type="PIRSF" id="PIRSF006060">
    <property type="entry name" value="AA_transporter"/>
    <property type="match status" value="1"/>
</dbReference>
<dbReference type="AlphaFoldDB" id="A0A2S6BZS4"/>
<dbReference type="GO" id="GO:0015171">
    <property type="term" value="F:amino acid transmembrane transporter activity"/>
    <property type="evidence" value="ECO:0007669"/>
    <property type="project" value="TreeGrafter"/>
</dbReference>
<keyword evidence="6 7" id="KW-0472">Membrane</keyword>
<keyword evidence="10" id="KW-1185">Reference proteome</keyword>
<feature type="transmembrane region" description="Helical" evidence="7">
    <location>
        <begin position="413"/>
        <end position="433"/>
    </location>
</feature>
<reference evidence="10" key="1">
    <citation type="journal article" date="2017" name="bioRxiv">
        <title>Conservation of a gene cluster reveals novel cercosporin biosynthetic mechanisms and extends production to the genus Colletotrichum.</title>
        <authorList>
            <person name="de Jonge R."/>
            <person name="Ebert M.K."/>
            <person name="Huitt-Roehl C.R."/>
            <person name="Pal P."/>
            <person name="Suttle J.C."/>
            <person name="Spanner R.E."/>
            <person name="Neubauer J.D."/>
            <person name="Jurick W.M.II."/>
            <person name="Stott K.A."/>
            <person name="Secor G.A."/>
            <person name="Thomma B.P.H.J."/>
            <person name="Van de Peer Y."/>
            <person name="Townsend C.A."/>
            <person name="Bolton M.D."/>
        </authorList>
    </citation>
    <scope>NUCLEOTIDE SEQUENCE [LARGE SCALE GENOMIC DNA]</scope>
    <source>
        <strain evidence="10">CBS538.71</strain>
    </source>
</reference>
<evidence type="ECO:0000313" key="9">
    <source>
        <dbReference type="EMBL" id="PPJ52980.1"/>
    </source>
</evidence>
<evidence type="ECO:0000256" key="5">
    <source>
        <dbReference type="ARBA" id="ARBA00022989"/>
    </source>
</evidence>
<feature type="transmembrane region" description="Helical" evidence="7">
    <location>
        <begin position="124"/>
        <end position="146"/>
    </location>
</feature>
<evidence type="ECO:0000259" key="8">
    <source>
        <dbReference type="Pfam" id="PF00324"/>
    </source>
</evidence>
<feature type="domain" description="Amino acid permease/ SLC12A" evidence="8">
    <location>
        <begin position="45"/>
        <end position="344"/>
    </location>
</feature>
<keyword evidence="3 7" id="KW-0812">Transmembrane</keyword>
<comment type="subcellular location">
    <subcellularLocation>
        <location evidence="1">Membrane</location>
        <topology evidence="1">Multi-pass membrane protein</topology>
    </subcellularLocation>
</comment>
<organism evidence="9 10">
    <name type="scientific">Cercospora berteroae</name>
    <dbReference type="NCBI Taxonomy" id="357750"/>
    <lineage>
        <taxon>Eukaryota</taxon>
        <taxon>Fungi</taxon>
        <taxon>Dikarya</taxon>
        <taxon>Ascomycota</taxon>
        <taxon>Pezizomycotina</taxon>
        <taxon>Dothideomycetes</taxon>
        <taxon>Dothideomycetidae</taxon>
        <taxon>Mycosphaerellales</taxon>
        <taxon>Mycosphaerellaceae</taxon>
        <taxon>Cercospora</taxon>
    </lineage>
</organism>
<comment type="caution">
    <text evidence="9">The sequence shown here is derived from an EMBL/GenBank/DDBJ whole genome shotgun (WGS) entry which is preliminary data.</text>
</comment>
<dbReference type="Pfam" id="PF00324">
    <property type="entry name" value="AA_permease"/>
    <property type="match status" value="1"/>
</dbReference>
<accession>A0A2S6BZS4</accession>
<dbReference type="InterPro" id="IPR004841">
    <property type="entry name" value="AA-permease/SLC12A_dom"/>
</dbReference>
<proteinExistence type="predicted"/>
<dbReference type="PANTHER" id="PTHR43341:SF18">
    <property type="entry name" value="AMINO ACID PERMEASE_ SLC12A DOMAIN-CONTAINING PROTEIN"/>
    <property type="match status" value="1"/>
</dbReference>
<feature type="transmembrane region" description="Helical" evidence="7">
    <location>
        <begin position="274"/>
        <end position="293"/>
    </location>
</feature>
<feature type="transmembrane region" description="Helical" evidence="7">
    <location>
        <begin position="71"/>
        <end position="90"/>
    </location>
</feature>
<feature type="transmembrane region" description="Helical" evidence="7">
    <location>
        <begin position="46"/>
        <end position="65"/>
    </location>
</feature>
<dbReference type="PROSITE" id="PS00218">
    <property type="entry name" value="AMINO_ACID_PERMEASE_1"/>
    <property type="match status" value="1"/>
</dbReference>
<sequence length="487" mass="53555">MADNKIPSLSVELDAAETERGQANHVQVLDEQNGVRRDLQRRHNNMIAIAGMIGTCLFLASGQAIATGGPVGALFGYIVMGLITWAVALMTGEISSFMPVTGGFVRHATKFVQPALGTATGWNFWYTMAITAPAEISAAATVINFWNTSVNPAVWFTVFIVVIMALNFSPVKVYGESEVFFAVLKIFLIIGLIIAGIVVDLDGGPDHDRIGFRYWKSPGPFNEHHVSGNTGKFLGFWSTLISAAYSYANVQVIALAGAETRNPREVIPNAVRMTFWRVMIFYVLSIFVVGLLVPSNDPNLGISTGTAEQSPFVIAFQRAGIKVLPSIINAVVCTSAFSCGSAFAASLIFTPLVYLALGSSSSVVFEWFVNITTIAGLVGWLVICVTYLRFFYGMQLQRISRDRLPYKSPLQPYVAWTTLFALIIIILTSGYSVFFPGKWNVSSFLTYYIDIATFMGLWLLALYVFSPCTSSEMGQYRCRLWACRRYI</sequence>
<dbReference type="STRING" id="357750.A0A2S6BZS4"/>
<feature type="transmembrane region" description="Helical" evidence="7">
    <location>
        <begin position="445"/>
        <end position="465"/>
    </location>
</feature>
<keyword evidence="5 7" id="KW-1133">Transmembrane helix</keyword>
<evidence type="ECO:0000256" key="2">
    <source>
        <dbReference type="ARBA" id="ARBA00022448"/>
    </source>
</evidence>
<evidence type="ECO:0000256" key="6">
    <source>
        <dbReference type="ARBA" id="ARBA00023136"/>
    </source>
</evidence>
<dbReference type="InterPro" id="IPR050524">
    <property type="entry name" value="APC_YAT"/>
</dbReference>
<dbReference type="InterPro" id="IPR004840">
    <property type="entry name" value="Amino_acid_permease_CS"/>
</dbReference>
<name>A0A2S6BZS4_9PEZI</name>
<evidence type="ECO:0000256" key="4">
    <source>
        <dbReference type="ARBA" id="ARBA00022970"/>
    </source>
</evidence>
<protein>
    <recommendedName>
        <fullName evidence="8">Amino acid permease/ SLC12A domain-containing protein</fullName>
    </recommendedName>
</protein>
<evidence type="ECO:0000313" key="10">
    <source>
        <dbReference type="Proteomes" id="UP000237631"/>
    </source>
</evidence>
<keyword evidence="2" id="KW-0813">Transport</keyword>
<evidence type="ECO:0000256" key="3">
    <source>
        <dbReference type="ARBA" id="ARBA00022692"/>
    </source>
</evidence>
<keyword evidence="4" id="KW-0029">Amino-acid transport</keyword>
<dbReference type="OrthoDB" id="3900342at2759"/>
<dbReference type="PANTHER" id="PTHR43341">
    <property type="entry name" value="AMINO ACID PERMEASE"/>
    <property type="match status" value="1"/>
</dbReference>
<evidence type="ECO:0000256" key="1">
    <source>
        <dbReference type="ARBA" id="ARBA00004141"/>
    </source>
</evidence>
<dbReference type="Proteomes" id="UP000237631">
    <property type="component" value="Unassembled WGS sequence"/>
</dbReference>
<feature type="transmembrane region" description="Helical" evidence="7">
    <location>
        <begin position="180"/>
        <end position="199"/>
    </location>
</feature>
<dbReference type="EMBL" id="PNEN01001629">
    <property type="protein sequence ID" value="PPJ52980.1"/>
    <property type="molecule type" value="Genomic_DNA"/>
</dbReference>
<gene>
    <name evidence="9" type="ORF">CBER1_10950</name>
</gene>
<dbReference type="Gene3D" id="1.20.1740.10">
    <property type="entry name" value="Amino acid/polyamine transporter I"/>
    <property type="match status" value="1"/>
</dbReference>
<feature type="transmembrane region" description="Helical" evidence="7">
    <location>
        <begin position="327"/>
        <end position="355"/>
    </location>
</feature>
<dbReference type="GO" id="GO:0016020">
    <property type="term" value="C:membrane"/>
    <property type="evidence" value="ECO:0007669"/>
    <property type="project" value="UniProtKB-SubCell"/>
</dbReference>
<evidence type="ECO:0000256" key="7">
    <source>
        <dbReference type="SAM" id="Phobius"/>
    </source>
</evidence>
<feature type="transmembrane region" description="Helical" evidence="7">
    <location>
        <begin position="367"/>
        <end position="392"/>
    </location>
</feature>
<feature type="transmembrane region" description="Helical" evidence="7">
    <location>
        <begin position="152"/>
        <end position="168"/>
    </location>
</feature>